<comment type="caution">
    <text evidence="1">The sequence shown here is derived from an EMBL/GenBank/DDBJ whole genome shotgun (WGS) entry which is preliminary data.</text>
</comment>
<name>A0A7W0CS07_9ACTN</name>
<accession>A0A7W0CS07</accession>
<proteinExistence type="predicted"/>
<dbReference type="RefSeq" id="WP_181614913.1">
    <property type="nucleotide sequence ID" value="NZ_BAABAM010000007.1"/>
</dbReference>
<gene>
    <name evidence="1" type="ORF">HNR30_007596</name>
</gene>
<dbReference type="Proteomes" id="UP000530928">
    <property type="component" value="Unassembled WGS sequence"/>
</dbReference>
<keyword evidence="2" id="KW-1185">Reference proteome</keyword>
<sequence length="335" mass="35240">MDSFDDLPMPLLPPLHLPGDAELAAAVRATPMAARFLDQSAPAELAARTGLDTPDGEVEVLRDGSAEEVLRLWSEVCFVAVHPAELGSQEEAVTLTELFLSGEPRPVEAGILDELGLVAEAAGGASELTPLGKWVARRVFASITGQQVPVFGSLAGKDAATLLQGLRSYAEDERREELAGWLSGRDRAKAAEEIAAAAAGASPLGRTVALQVLDAELGDDGREALRGLLATPRVGALVAARLGAERESSAEEIAWVLVDMAASLLEYGGDSEQVVEAMAMGMAPEEQAESIAILAFGRHPDTEKVLLTLVERHPDPKVAAAARKALRRHRGLADG</sequence>
<organism evidence="1 2">
    <name type="scientific">Nonomuraea soli</name>
    <dbReference type="NCBI Taxonomy" id="1032476"/>
    <lineage>
        <taxon>Bacteria</taxon>
        <taxon>Bacillati</taxon>
        <taxon>Actinomycetota</taxon>
        <taxon>Actinomycetes</taxon>
        <taxon>Streptosporangiales</taxon>
        <taxon>Streptosporangiaceae</taxon>
        <taxon>Nonomuraea</taxon>
    </lineage>
</organism>
<protein>
    <submittedName>
        <fullName evidence="1">Uncharacterized protein</fullName>
    </submittedName>
</protein>
<evidence type="ECO:0000313" key="1">
    <source>
        <dbReference type="EMBL" id="MBA2896205.1"/>
    </source>
</evidence>
<evidence type="ECO:0000313" key="2">
    <source>
        <dbReference type="Proteomes" id="UP000530928"/>
    </source>
</evidence>
<dbReference type="AlphaFoldDB" id="A0A7W0CS07"/>
<dbReference type="EMBL" id="JACDUR010000008">
    <property type="protein sequence ID" value="MBA2896205.1"/>
    <property type="molecule type" value="Genomic_DNA"/>
</dbReference>
<reference evidence="1 2" key="1">
    <citation type="submission" date="2020-07" db="EMBL/GenBank/DDBJ databases">
        <title>Genomic Encyclopedia of Type Strains, Phase IV (KMG-IV): sequencing the most valuable type-strain genomes for metagenomic binning, comparative biology and taxonomic classification.</title>
        <authorList>
            <person name="Goeker M."/>
        </authorList>
    </citation>
    <scope>NUCLEOTIDE SEQUENCE [LARGE SCALE GENOMIC DNA]</scope>
    <source>
        <strain evidence="1 2">DSM 45533</strain>
    </source>
</reference>